<comment type="similarity">
    <text evidence="1">Belongs to the aldehyde dehydrogenase family.</text>
</comment>
<name>A0A835Y5Z3_9CHLO</name>
<feature type="domain" description="Aldehyde dehydrogenase" evidence="3">
    <location>
        <begin position="2"/>
        <end position="74"/>
    </location>
</feature>
<dbReference type="Gene3D" id="3.40.605.10">
    <property type="entry name" value="Aldehyde Dehydrogenase, Chain A, domain 1"/>
    <property type="match status" value="1"/>
</dbReference>
<protein>
    <recommendedName>
        <fullName evidence="3">Aldehyde dehydrogenase domain-containing protein</fullName>
    </recommendedName>
</protein>
<sequence>MDMGKPIDEAEWDMDDVATCFDYYAGQAEALDARNASAPPIDVGMKEFEVRVKREALGVVGLITPWNYPLLMATDVTTRPNSSVVWVPGSPLPM</sequence>
<gene>
    <name evidence="4" type="ORF">HYH03_008763</name>
</gene>
<organism evidence="4 5">
    <name type="scientific">Edaphochlamys debaryana</name>
    <dbReference type="NCBI Taxonomy" id="47281"/>
    <lineage>
        <taxon>Eukaryota</taxon>
        <taxon>Viridiplantae</taxon>
        <taxon>Chlorophyta</taxon>
        <taxon>core chlorophytes</taxon>
        <taxon>Chlorophyceae</taxon>
        <taxon>CS clade</taxon>
        <taxon>Chlamydomonadales</taxon>
        <taxon>Chlamydomonadales incertae sedis</taxon>
        <taxon>Edaphochlamys</taxon>
    </lineage>
</organism>
<accession>A0A835Y5Z3</accession>
<dbReference type="SUPFAM" id="SSF53720">
    <property type="entry name" value="ALDH-like"/>
    <property type="match status" value="1"/>
</dbReference>
<dbReference type="PANTHER" id="PTHR43860:SF2">
    <property type="entry name" value="BETAINE ALDEHYDE DEHYDROGENASE-RELATED"/>
    <property type="match status" value="1"/>
</dbReference>
<dbReference type="EMBL" id="JAEHOE010000040">
    <property type="protein sequence ID" value="KAG2493100.1"/>
    <property type="molecule type" value="Genomic_DNA"/>
</dbReference>
<keyword evidence="2" id="KW-0520">NAD</keyword>
<dbReference type="InterPro" id="IPR015590">
    <property type="entry name" value="Aldehyde_DH_dom"/>
</dbReference>
<evidence type="ECO:0000256" key="1">
    <source>
        <dbReference type="ARBA" id="ARBA00009986"/>
    </source>
</evidence>
<dbReference type="Proteomes" id="UP000612055">
    <property type="component" value="Unassembled WGS sequence"/>
</dbReference>
<evidence type="ECO:0000313" key="4">
    <source>
        <dbReference type="EMBL" id="KAG2493100.1"/>
    </source>
</evidence>
<evidence type="ECO:0000313" key="5">
    <source>
        <dbReference type="Proteomes" id="UP000612055"/>
    </source>
</evidence>
<dbReference type="AlphaFoldDB" id="A0A835Y5Z3"/>
<reference evidence="4" key="1">
    <citation type="journal article" date="2020" name="bioRxiv">
        <title>Comparative genomics of Chlamydomonas.</title>
        <authorList>
            <person name="Craig R.J."/>
            <person name="Hasan A.R."/>
            <person name="Ness R.W."/>
            <person name="Keightley P.D."/>
        </authorList>
    </citation>
    <scope>NUCLEOTIDE SEQUENCE</scope>
    <source>
        <strain evidence="4">CCAP 11/70</strain>
    </source>
</reference>
<dbReference type="InterPro" id="IPR016162">
    <property type="entry name" value="Ald_DH_N"/>
</dbReference>
<dbReference type="PANTHER" id="PTHR43860">
    <property type="entry name" value="BETAINE ALDEHYDE DEHYDROGENASE"/>
    <property type="match status" value="1"/>
</dbReference>
<proteinExistence type="inferred from homology"/>
<dbReference type="GO" id="GO:0004029">
    <property type="term" value="F:aldehyde dehydrogenase (NAD+) activity"/>
    <property type="evidence" value="ECO:0007669"/>
    <property type="project" value="UniProtKB-ARBA"/>
</dbReference>
<dbReference type="InterPro" id="IPR016161">
    <property type="entry name" value="Ald_DH/histidinol_DH"/>
</dbReference>
<evidence type="ECO:0000259" key="3">
    <source>
        <dbReference type="Pfam" id="PF00171"/>
    </source>
</evidence>
<dbReference type="OrthoDB" id="310895at2759"/>
<comment type="caution">
    <text evidence="4">The sequence shown here is derived from an EMBL/GenBank/DDBJ whole genome shotgun (WGS) entry which is preliminary data.</text>
</comment>
<evidence type="ECO:0000256" key="2">
    <source>
        <dbReference type="ARBA" id="ARBA00023027"/>
    </source>
</evidence>
<dbReference type="Pfam" id="PF00171">
    <property type="entry name" value="Aldedh"/>
    <property type="match status" value="1"/>
</dbReference>
<keyword evidence="5" id="KW-1185">Reference proteome</keyword>